<dbReference type="InterPro" id="IPR025112">
    <property type="entry name" value="PCMD"/>
</dbReference>
<dbReference type="RefSeq" id="WP_036856646.1">
    <property type="nucleotide sequence ID" value="NZ_JRNU01000052.1"/>
</dbReference>
<proteinExistence type="predicted"/>
<reference evidence="2 3" key="1">
    <citation type="submission" date="2014-07" db="EMBL/GenBank/DDBJ databases">
        <authorList>
            <person name="McCorrison J."/>
            <person name="Sanka R."/>
            <person name="Torralba M."/>
            <person name="Gillis M."/>
            <person name="Haft D.H."/>
            <person name="Methe B."/>
            <person name="Sutton G."/>
            <person name="Nelson K.E."/>
        </authorList>
    </citation>
    <scope>NUCLEOTIDE SEQUENCE [LARGE SCALE GENOMIC DNA]</scope>
    <source>
        <strain evidence="2 3">DNF00058</strain>
    </source>
</reference>
<protein>
    <recommendedName>
        <fullName evidence="1">Putative carbohydrate metabolism domain-containing protein</fullName>
    </recommendedName>
</protein>
<name>A0A096AVG8_9BACT</name>
<keyword evidence="3" id="KW-1185">Reference proteome</keyword>
<dbReference type="Proteomes" id="UP000029614">
    <property type="component" value="Unassembled WGS sequence"/>
</dbReference>
<organism evidence="2 3">
    <name type="scientific">Prevotella amnii DNF00058</name>
    <dbReference type="NCBI Taxonomy" id="1401066"/>
    <lineage>
        <taxon>Bacteria</taxon>
        <taxon>Pseudomonadati</taxon>
        <taxon>Bacteroidota</taxon>
        <taxon>Bacteroidia</taxon>
        <taxon>Bacteroidales</taxon>
        <taxon>Prevotellaceae</taxon>
        <taxon>Prevotella</taxon>
    </lineage>
</organism>
<dbReference type="OrthoDB" id="713122at2"/>
<dbReference type="Pfam" id="PF13201">
    <property type="entry name" value="PCMD"/>
    <property type="match status" value="1"/>
</dbReference>
<comment type="caution">
    <text evidence="2">The sequence shown here is derived from an EMBL/GenBank/DDBJ whole genome shotgun (WGS) entry which is preliminary data.</text>
</comment>
<dbReference type="Gene3D" id="2.60.120.890">
    <property type="entry name" value="BT2081, beta-jelly-roll domain"/>
    <property type="match status" value="1"/>
</dbReference>
<evidence type="ECO:0000313" key="2">
    <source>
        <dbReference type="EMBL" id="KGF51078.1"/>
    </source>
</evidence>
<dbReference type="EMBL" id="JRNU01000052">
    <property type="protein sequence ID" value="KGF51078.1"/>
    <property type="molecule type" value="Genomic_DNA"/>
</dbReference>
<evidence type="ECO:0000313" key="3">
    <source>
        <dbReference type="Proteomes" id="UP000029614"/>
    </source>
</evidence>
<accession>A0A096AVG8</accession>
<dbReference type="InterPro" id="IPR038653">
    <property type="entry name" value="Put_CMD_sf"/>
</dbReference>
<sequence length="379" mass="42269">MIKKMMSKNTIKVSITLFLGVSLLDSCISDEALNAEADIISVQVKNVDILRQPIITNDKVQIYINGWNDVTNIAPTFTLTHGATIEPVSGTVRDFSTDQCYTVTSQDKQWKKEYKVAFITNDIATNYHFENLDWEKAKNTSGNEENLFHILYELNDAGQRMTWGSGNAGAKLALLLNNDKDPNHYPTVQDPNGFKGKCVKLQTISTGLLGASFGMPIAAGNLFMGTFDENQMLKGALATHFGEIFYKKPKMLVGYYKYKAGDVYTDKNNKSVPNKKDDFAIYAVFFERTEKTPYLDGTNSLTSSNIILKAELTERKESSEWVKFTIPFKAEEGKVVDKDKLAQGKYSLAIIMSSSRDGATFQGAVGSTLYVDELQLFSE</sequence>
<feature type="domain" description="Putative carbohydrate metabolism" evidence="1">
    <location>
        <begin position="129"/>
        <end position="376"/>
    </location>
</feature>
<gene>
    <name evidence="2" type="ORF">HMPREF9302_08830</name>
</gene>
<dbReference type="Gene3D" id="2.60.40.2340">
    <property type="match status" value="1"/>
</dbReference>
<dbReference type="AlphaFoldDB" id="A0A096AVG8"/>
<evidence type="ECO:0000259" key="1">
    <source>
        <dbReference type="Pfam" id="PF13201"/>
    </source>
</evidence>